<dbReference type="GO" id="GO:0043565">
    <property type="term" value="F:sequence-specific DNA binding"/>
    <property type="evidence" value="ECO:0007669"/>
    <property type="project" value="InterPro"/>
</dbReference>
<keyword evidence="3 8" id="KW-0597">Phosphoprotein</keyword>
<dbReference type="Gene3D" id="3.40.50.2300">
    <property type="match status" value="1"/>
</dbReference>
<protein>
    <submittedName>
        <fullName evidence="11">Response regulator</fullName>
    </submittedName>
</protein>
<dbReference type="Pfam" id="PF12833">
    <property type="entry name" value="HTH_18"/>
    <property type="match status" value="1"/>
</dbReference>
<keyword evidence="5" id="KW-0805">Transcription regulation</keyword>
<comment type="subcellular location">
    <subcellularLocation>
        <location evidence="1">Cytoplasm</location>
    </subcellularLocation>
</comment>
<dbReference type="InterPro" id="IPR011006">
    <property type="entry name" value="CheY-like_superfamily"/>
</dbReference>
<dbReference type="SUPFAM" id="SSF52172">
    <property type="entry name" value="CheY-like"/>
    <property type="match status" value="1"/>
</dbReference>
<dbReference type="InterPro" id="IPR020449">
    <property type="entry name" value="Tscrpt_reg_AraC-type_HTH"/>
</dbReference>
<dbReference type="CDD" id="cd17536">
    <property type="entry name" value="REC_YesN-like"/>
    <property type="match status" value="1"/>
</dbReference>
<dbReference type="InterPro" id="IPR009057">
    <property type="entry name" value="Homeodomain-like_sf"/>
</dbReference>
<feature type="domain" description="HTH araC/xylS-type" evidence="9">
    <location>
        <begin position="369"/>
        <end position="467"/>
    </location>
</feature>
<dbReference type="PANTHER" id="PTHR42713:SF3">
    <property type="entry name" value="TRANSCRIPTIONAL REGULATORY PROTEIN HPTR"/>
    <property type="match status" value="1"/>
</dbReference>
<dbReference type="PROSITE" id="PS50110">
    <property type="entry name" value="RESPONSE_REGULATORY"/>
    <property type="match status" value="1"/>
</dbReference>
<keyword evidence="12" id="KW-1185">Reference proteome</keyword>
<dbReference type="InterPro" id="IPR018060">
    <property type="entry name" value="HTH_AraC"/>
</dbReference>
<dbReference type="InterPro" id="IPR001789">
    <property type="entry name" value="Sig_transdc_resp-reg_receiver"/>
</dbReference>
<evidence type="ECO:0000313" key="11">
    <source>
        <dbReference type="EMBL" id="MBJ6361145.1"/>
    </source>
</evidence>
<organism evidence="11 12">
    <name type="scientific">Paenibacillus roseus</name>
    <dbReference type="NCBI Taxonomy" id="2798579"/>
    <lineage>
        <taxon>Bacteria</taxon>
        <taxon>Bacillati</taxon>
        <taxon>Bacillota</taxon>
        <taxon>Bacilli</taxon>
        <taxon>Bacillales</taxon>
        <taxon>Paenibacillaceae</taxon>
        <taxon>Paenibacillus</taxon>
    </lineage>
</organism>
<comment type="caution">
    <text evidence="11">The sequence shown here is derived from an EMBL/GenBank/DDBJ whole genome shotgun (WGS) entry which is preliminary data.</text>
</comment>
<evidence type="ECO:0000256" key="7">
    <source>
        <dbReference type="ARBA" id="ARBA00023163"/>
    </source>
</evidence>
<dbReference type="GO" id="GO:0003700">
    <property type="term" value="F:DNA-binding transcription factor activity"/>
    <property type="evidence" value="ECO:0007669"/>
    <property type="project" value="InterPro"/>
</dbReference>
<dbReference type="InterPro" id="IPR018062">
    <property type="entry name" value="HTH_AraC-typ_CS"/>
</dbReference>
<dbReference type="SMART" id="SM00342">
    <property type="entry name" value="HTH_ARAC"/>
    <property type="match status" value="1"/>
</dbReference>
<dbReference type="SUPFAM" id="SSF46689">
    <property type="entry name" value="Homeodomain-like"/>
    <property type="match status" value="2"/>
</dbReference>
<dbReference type="AlphaFoldDB" id="A0A934J689"/>
<feature type="modified residue" description="4-aspartylphosphate" evidence="8">
    <location>
        <position position="55"/>
    </location>
</feature>
<dbReference type="Proteomes" id="UP000640274">
    <property type="component" value="Unassembled WGS sequence"/>
</dbReference>
<reference evidence="11" key="1">
    <citation type="submission" date="2020-12" db="EMBL/GenBank/DDBJ databases">
        <authorList>
            <person name="Huq M.A."/>
        </authorList>
    </citation>
    <scope>NUCLEOTIDE SEQUENCE</scope>
    <source>
        <strain evidence="11">MAHUQ-46</strain>
    </source>
</reference>
<dbReference type="EMBL" id="JAELUP010000020">
    <property type="protein sequence ID" value="MBJ6361145.1"/>
    <property type="molecule type" value="Genomic_DNA"/>
</dbReference>
<accession>A0A934J689</accession>
<gene>
    <name evidence="11" type="ORF">JFN88_07450</name>
</gene>
<feature type="domain" description="Response regulatory" evidence="10">
    <location>
        <begin position="3"/>
        <end position="120"/>
    </location>
</feature>
<dbReference type="InterPro" id="IPR051552">
    <property type="entry name" value="HptR"/>
</dbReference>
<dbReference type="Pfam" id="PF00072">
    <property type="entry name" value="Response_reg"/>
    <property type="match status" value="1"/>
</dbReference>
<keyword evidence="6" id="KW-0238">DNA-binding</keyword>
<dbReference type="Gene3D" id="1.10.10.60">
    <property type="entry name" value="Homeodomain-like"/>
    <property type="match status" value="2"/>
</dbReference>
<evidence type="ECO:0000256" key="2">
    <source>
        <dbReference type="ARBA" id="ARBA00022490"/>
    </source>
</evidence>
<keyword evidence="2" id="KW-0963">Cytoplasm</keyword>
<dbReference type="GO" id="GO:0005737">
    <property type="term" value="C:cytoplasm"/>
    <property type="evidence" value="ECO:0007669"/>
    <property type="project" value="UniProtKB-SubCell"/>
</dbReference>
<evidence type="ECO:0000259" key="10">
    <source>
        <dbReference type="PROSITE" id="PS50110"/>
    </source>
</evidence>
<keyword evidence="7" id="KW-0804">Transcription</keyword>
<dbReference type="SMART" id="SM00448">
    <property type="entry name" value="REC"/>
    <property type="match status" value="1"/>
</dbReference>
<dbReference type="PROSITE" id="PS01124">
    <property type="entry name" value="HTH_ARAC_FAMILY_2"/>
    <property type="match status" value="1"/>
</dbReference>
<evidence type="ECO:0000256" key="3">
    <source>
        <dbReference type="ARBA" id="ARBA00022553"/>
    </source>
</evidence>
<keyword evidence="4" id="KW-0902">Two-component regulatory system</keyword>
<evidence type="ECO:0000256" key="1">
    <source>
        <dbReference type="ARBA" id="ARBA00004496"/>
    </source>
</evidence>
<dbReference type="RefSeq" id="WP_199018697.1">
    <property type="nucleotide sequence ID" value="NZ_JAELUP010000020.1"/>
</dbReference>
<evidence type="ECO:0000256" key="6">
    <source>
        <dbReference type="ARBA" id="ARBA00023125"/>
    </source>
</evidence>
<evidence type="ECO:0000313" key="12">
    <source>
        <dbReference type="Proteomes" id="UP000640274"/>
    </source>
</evidence>
<dbReference type="PANTHER" id="PTHR42713">
    <property type="entry name" value="HISTIDINE KINASE-RELATED"/>
    <property type="match status" value="1"/>
</dbReference>
<evidence type="ECO:0000256" key="5">
    <source>
        <dbReference type="ARBA" id="ARBA00023015"/>
    </source>
</evidence>
<evidence type="ECO:0000256" key="4">
    <source>
        <dbReference type="ARBA" id="ARBA00023012"/>
    </source>
</evidence>
<evidence type="ECO:0000259" key="9">
    <source>
        <dbReference type="PROSITE" id="PS01124"/>
    </source>
</evidence>
<dbReference type="GO" id="GO:0000160">
    <property type="term" value="P:phosphorelay signal transduction system"/>
    <property type="evidence" value="ECO:0007669"/>
    <property type="project" value="UniProtKB-KW"/>
</dbReference>
<dbReference type="PROSITE" id="PS00041">
    <property type="entry name" value="HTH_ARAC_FAMILY_1"/>
    <property type="match status" value="1"/>
</dbReference>
<evidence type="ECO:0000256" key="8">
    <source>
        <dbReference type="PROSITE-ProRule" id="PRU00169"/>
    </source>
</evidence>
<dbReference type="PRINTS" id="PR00032">
    <property type="entry name" value="HTHARAC"/>
</dbReference>
<proteinExistence type="predicted"/>
<sequence>MYNVIIVDDEELVIKSLKASVDWESCGFQVVGYAQSGEEAIREVRRHMPDVIFSDIRMPGMNGLELIKRLKDDGISAKFIVVSGLAEFALAQKAIQNGVFGYCLKPFDEMEITGYLHRIKKELDAARSLPEEDMLDLIDSDTPDANDRFMRQLYFAGIVRPGADKLRLMLSVKREKQSSPNMSCLALRIGYRKFLYVMADRVADELQPLLCSGDSGISKGIGFSRPFADLNGMNHAIVEAELGAYHYFTAVDPHLFRELPDSGDRKAAIPSLSSECNRMAYLTRLDEMLPSFANGQYDIRHAMLLYNDCISHLCRWGWDTADLYLYSFDQLADLFEDVREMVAYLKRLFVEEQAEHRFNAQPGRNQTLTAVLNYLDGHFGEDITIQGISKMFSLNANYISQLFRKELDKTFTEYLNGLRMERATALLRTTSIPINEIAEQVGYKDYFYFSKLFKKTRGVPPKSYRNEHRPSHFSIGS</sequence>
<name>A0A934J689_9BACL</name>